<gene>
    <name evidence="1" type="ORF">BDP27DRAFT_1435798</name>
</gene>
<proteinExistence type="predicted"/>
<dbReference type="Proteomes" id="UP000772434">
    <property type="component" value="Unassembled WGS sequence"/>
</dbReference>
<evidence type="ECO:0000313" key="2">
    <source>
        <dbReference type="Proteomes" id="UP000772434"/>
    </source>
</evidence>
<dbReference type="EMBL" id="JADNRY010000619">
    <property type="protein sequence ID" value="KAF9034740.1"/>
    <property type="molecule type" value="Genomic_DNA"/>
</dbReference>
<protein>
    <submittedName>
        <fullName evidence="1">Uncharacterized protein</fullName>
    </submittedName>
</protein>
<comment type="caution">
    <text evidence="1">The sequence shown here is derived from an EMBL/GenBank/DDBJ whole genome shotgun (WGS) entry which is preliminary data.</text>
</comment>
<organism evidence="1 2">
    <name type="scientific">Rhodocollybia butyracea</name>
    <dbReference type="NCBI Taxonomy" id="206335"/>
    <lineage>
        <taxon>Eukaryota</taxon>
        <taxon>Fungi</taxon>
        <taxon>Dikarya</taxon>
        <taxon>Basidiomycota</taxon>
        <taxon>Agaricomycotina</taxon>
        <taxon>Agaricomycetes</taxon>
        <taxon>Agaricomycetidae</taxon>
        <taxon>Agaricales</taxon>
        <taxon>Marasmiineae</taxon>
        <taxon>Omphalotaceae</taxon>
        <taxon>Rhodocollybia</taxon>
    </lineage>
</organism>
<sequence length="135" mass="14123">MGVAAVACSILDIAQPTVMADAKAHAKAAGVRLQVKRESVGATIQKQALPAGEESSDTDGCVPFFTVPHLYADVSLTGPAISEFPILSTSLLDIGCPSTVISDELSNKGATKMHGICEIKNIVEGRKLDIAHHTR</sequence>
<name>A0A9P5P5Q7_9AGAR</name>
<dbReference type="OrthoDB" id="2369050at2759"/>
<accession>A0A9P5P5Q7</accession>
<evidence type="ECO:0000313" key="1">
    <source>
        <dbReference type="EMBL" id="KAF9034740.1"/>
    </source>
</evidence>
<reference evidence="1" key="1">
    <citation type="submission" date="2020-11" db="EMBL/GenBank/DDBJ databases">
        <authorList>
            <consortium name="DOE Joint Genome Institute"/>
            <person name="Ahrendt S."/>
            <person name="Riley R."/>
            <person name="Andreopoulos W."/>
            <person name="Labutti K."/>
            <person name="Pangilinan J."/>
            <person name="Ruiz-Duenas F.J."/>
            <person name="Barrasa J.M."/>
            <person name="Sanchez-Garcia M."/>
            <person name="Camarero S."/>
            <person name="Miyauchi S."/>
            <person name="Serrano A."/>
            <person name="Linde D."/>
            <person name="Babiker R."/>
            <person name="Drula E."/>
            <person name="Ayuso-Fernandez I."/>
            <person name="Pacheco R."/>
            <person name="Padilla G."/>
            <person name="Ferreira P."/>
            <person name="Barriuso J."/>
            <person name="Kellner H."/>
            <person name="Castanera R."/>
            <person name="Alfaro M."/>
            <person name="Ramirez L."/>
            <person name="Pisabarro A.G."/>
            <person name="Kuo A."/>
            <person name="Tritt A."/>
            <person name="Lipzen A."/>
            <person name="He G."/>
            <person name="Yan M."/>
            <person name="Ng V."/>
            <person name="Cullen D."/>
            <person name="Martin F."/>
            <person name="Rosso M.-N."/>
            <person name="Henrissat B."/>
            <person name="Hibbett D."/>
            <person name="Martinez A.T."/>
            <person name="Grigoriev I.V."/>
        </authorList>
    </citation>
    <scope>NUCLEOTIDE SEQUENCE</scope>
    <source>
        <strain evidence="1">AH 40177</strain>
    </source>
</reference>
<dbReference type="AlphaFoldDB" id="A0A9P5P5Q7"/>
<keyword evidence="2" id="KW-1185">Reference proteome</keyword>